<dbReference type="STRING" id="585531.HMPREF0063_10081"/>
<dbReference type="AlphaFoldDB" id="E2S7S4"/>
<dbReference type="RefSeq" id="WP_007076648.1">
    <property type="nucleotide sequence ID" value="NZ_CM001024.1"/>
</dbReference>
<dbReference type="HOGENOM" id="CLU_2766652_0_0_11"/>
<keyword evidence="2" id="KW-1185">Reference proteome</keyword>
<name>E2S7S4_9ACTN</name>
<evidence type="ECO:0000313" key="2">
    <source>
        <dbReference type="Proteomes" id="UP000003111"/>
    </source>
</evidence>
<accession>E2S7S4</accession>
<dbReference type="Proteomes" id="UP000003111">
    <property type="component" value="Unassembled WGS sequence"/>
</dbReference>
<organism evidence="1 2">
    <name type="scientific">Aeromicrobium marinum DSM 15272</name>
    <dbReference type="NCBI Taxonomy" id="585531"/>
    <lineage>
        <taxon>Bacteria</taxon>
        <taxon>Bacillati</taxon>
        <taxon>Actinomycetota</taxon>
        <taxon>Actinomycetes</taxon>
        <taxon>Propionibacteriales</taxon>
        <taxon>Nocardioidaceae</taxon>
        <taxon>Aeromicrobium</taxon>
    </lineage>
</organism>
<dbReference type="EMBL" id="ACLF03000001">
    <property type="protein sequence ID" value="EFQ84740.1"/>
    <property type="molecule type" value="Genomic_DNA"/>
</dbReference>
<proteinExistence type="predicted"/>
<comment type="caution">
    <text evidence="1">The sequence shown here is derived from an EMBL/GenBank/DDBJ whole genome shotgun (WGS) entry which is preliminary data.</text>
</comment>
<sequence>MKTSATHTPGKPVVTDDGYVIVSGQRIGQALRLKSRRWIYRERGGLHSRQSWPSREQLLDDLFGHGGWS</sequence>
<gene>
    <name evidence="1" type="ORF">HMPREF0063_10081</name>
</gene>
<evidence type="ECO:0000313" key="1">
    <source>
        <dbReference type="EMBL" id="EFQ84740.1"/>
    </source>
</evidence>
<reference evidence="1" key="1">
    <citation type="submission" date="2010-08" db="EMBL/GenBank/DDBJ databases">
        <authorList>
            <person name="Muzny D."/>
            <person name="Qin X."/>
            <person name="Buhay C."/>
            <person name="Dugan-Rocha S."/>
            <person name="Ding Y."/>
            <person name="Chen G."/>
            <person name="Hawes A."/>
            <person name="Holder M."/>
            <person name="Jhangiani S."/>
            <person name="Johnson A."/>
            <person name="Khan Z."/>
            <person name="Li Z."/>
            <person name="Liu W."/>
            <person name="Liu X."/>
            <person name="Perez L."/>
            <person name="Shen H."/>
            <person name="Wang Q."/>
            <person name="Watt J."/>
            <person name="Xi L."/>
            <person name="Xin Y."/>
            <person name="Zhou J."/>
            <person name="Deng J."/>
            <person name="Jiang H."/>
            <person name="Liu Y."/>
            <person name="Qu J."/>
            <person name="Song X.-Z."/>
            <person name="Zhang L."/>
            <person name="Villasana D."/>
            <person name="Johnson A."/>
            <person name="Liu J."/>
            <person name="Liyanage D."/>
            <person name="Lorensuhewa L."/>
            <person name="Robinson T."/>
            <person name="Song A."/>
            <person name="Song B.-B."/>
            <person name="Dinh H."/>
            <person name="Thornton R."/>
            <person name="Coyle M."/>
            <person name="Francisco L."/>
            <person name="Jackson L."/>
            <person name="Javaid M."/>
            <person name="Korchina V."/>
            <person name="Kovar C."/>
            <person name="Mata R."/>
            <person name="Mathew T."/>
            <person name="Ngo R."/>
            <person name="Nguyen L."/>
            <person name="Nguyen N."/>
            <person name="Okwuonu G."/>
            <person name="Ongeri F."/>
            <person name="Pham C."/>
            <person name="Simmons D."/>
            <person name="Wilczek-Boney K."/>
            <person name="Hale W."/>
            <person name="Jakkamsetti A."/>
            <person name="Pham P."/>
            <person name="Ruth R."/>
            <person name="San Lucas F."/>
            <person name="Warren J."/>
            <person name="Zhang J."/>
            <person name="Zhao Z."/>
            <person name="Zhou C."/>
            <person name="Zhu D."/>
            <person name="Lee S."/>
            <person name="Bess C."/>
            <person name="Blankenburg K."/>
            <person name="Forbes L."/>
            <person name="Fu Q."/>
            <person name="Gubbala S."/>
            <person name="Hirani K."/>
            <person name="Jayaseelan J.C."/>
            <person name="Lara F."/>
            <person name="Munidasa M."/>
            <person name="Palculict T."/>
            <person name="Patil S."/>
            <person name="Pu L.-L."/>
            <person name="Saada N."/>
            <person name="Tang L."/>
            <person name="Weissenberger G."/>
            <person name="Zhu Y."/>
            <person name="Hemphill L."/>
            <person name="Shang Y."/>
            <person name="Youmans B."/>
            <person name="Ayvaz T."/>
            <person name="Ross M."/>
            <person name="Santibanez J."/>
            <person name="Aqrawi P."/>
            <person name="Gross S."/>
            <person name="Joshi V."/>
            <person name="Fowler G."/>
            <person name="Nazareth L."/>
            <person name="Reid J."/>
            <person name="Worley K."/>
            <person name="Petrosino J."/>
            <person name="Highlander S."/>
            <person name="Gibbs R."/>
        </authorList>
    </citation>
    <scope>NUCLEOTIDE SEQUENCE [LARGE SCALE GENOMIC DNA]</scope>
    <source>
        <strain evidence="1">DSM 15272</strain>
    </source>
</reference>
<protein>
    <submittedName>
        <fullName evidence="1">Uncharacterized protein</fullName>
    </submittedName>
</protein>